<feature type="transmembrane region" description="Helical" evidence="1">
    <location>
        <begin position="199"/>
        <end position="215"/>
    </location>
</feature>
<keyword evidence="4" id="KW-1185">Reference proteome</keyword>
<dbReference type="GeneID" id="74186418"/>
<dbReference type="GO" id="GO:0008237">
    <property type="term" value="F:metallopeptidase activity"/>
    <property type="evidence" value="ECO:0007669"/>
    <property type="project" value="UniProtKB-KW"/>
</dbReference>
<keyword evidence="3" id="KW-0482">Metalloprotease</keyword>
<sequence>MTNQQNLNTNANVTTSSNEALTSKEHIHIEEHRPKGNKFVRALIFIGWMLLIQIPLVSIMFIYSFSIYIDTLTGTLVTIIYLLIAAIVIWLVRGYYKRHTYEEPKKFTGKAIAINIGWAVLLRIIVIGMSYLMLFATGSMQTQNDKMLLGDMNAAKPTPDQLGQVFPLIIFVLTITFVAPYLEELVYRGIFKETLFKRTRFWLPFILSSLIFASQHGISNWVAVLMYTMMGMIFYLAYHRRGNVRDSMMVHMIHNGVSGIMILVSYFMVLFKHKCLKLVLP</sequence>
<feature type="domain" description="CAAX prenyl protease 2/Lysostaphin resistance protein A-like" evidence="2">
    <location>
        <begin position="168"/>
        <end position="256"/>
    </location>
</feature>
<gene>
    <name evidence="3" type="ORF">HUN84_02945</name>
</gene>
<evidence type="ECO:0000256" key="1">
    <source>
        <dbReference type="SAM" id="Phobius"/>
    </source>
</evidence>
<feature type="transmembrane region" description="Helical" evidence="1">
    <location>
        <begin position="165"/>
        <end position="187"/>
    </location>
</feature>
<accession>A0ABX2LR89</accession>
<dbReference type="RefSeq" id="WP_053030058.1">
    <property type="nucleotide sequence ID" value="NZ_CUEE01000005.1"/>
</dbReference>
<evidence type="ECO:0000259" key="2">
    <source>
        <dbReference type="Pfam" id="PF02517"/>
    </source>
</evidence>
<organism evidence="3 4">
    <name type="scientific">Staphylococcus borealis</name>
    <dbReference type="NCBI Taxonomy" id="2742203"/>
    <lineage>
        <taxon>Bacteria</taxon>
        <taxon>Bacillati</taxon>
        <taxon>Bacillota</taxon>
        <taxon>Bacilli</taxon>
        <taxon>Bacillales</taxon>
        <taxon>Staphylococcaceae</taxon>
        <taxon>Staphylococcus</taxon>
    </lineage>
</organism>
<dbReference type="InterPro" id="IPR052710">
    <property type="entry name" value="CAAX_protease"/>
</dbReference>
<dbReference type="PANTHER" id="PTHR36435:SF1">
    <property type="entry name" value="CAAX AMINO TERMINAL PROTEASE FAMILY PROTEIN"/>
    <property type="match status" value="1"/>
</dbReference>
<evidence type="ECO:0000313" key="4">
    <source>
        <dbReference type="Proteomes" id="UP000610527"/>
    </source>
</evidence>
<protein>
    <submittedName>
        <fullName evidence="3">CPBP family intramembrane metalloprotease</fullName>
    </submittedName>
</protein>
<keyword evidence="1" id="KW-0812">Transmembrane</keyword>
<dbReference type="EMBL" id="JABVEG010000001">
    <property type="protein sequence ID" value="NUI81720.1"/>
    <property type="molecule type" value="Genomic_DNA"/>
</dbReference>
<dbReference type="Pfam" id="PF02517">
    <property type="entry name" value="Rce1-like"/>
    <property type="match status" value="1"/>
</dbReference>
<dbReference type="InterPro" id="IPR003675">
    <property type="entry name" value="Rce1/LyrA-like_dom"/>
</dbReference>
<keyword evidence="3" id="KW-0378">Hydrolase</keyword>
<name>A0ABX2LR89_9STAP</name>
<comment type="caution">
    <text evidence="3">The sequence shown here is derived from an EMBL/GenBank/DDBJ whole genome shotgun (WGS) entry which is preliminary data.</text>
</comment>
<proteinExistence type="predicted"/>
<keyword evidence="1" id="KW-1133">Transmembrane helix</keyword>
<feature type="transmembrane region" description="Helical" evidence="1">
    <location>
        <begin position="250"/>
        <end position="271"/>
    </location>
</feature>
<feature type="transmembrane region" description="Helical" evidence="1">
    <location>
        <begin position="112"/>
        <end position="134"/>
    </location>
</feature>
<dbReference type="Proteomes" id="UP000610527">
    <property type="component" value="Unassembled WGS sequence"/>
</dbReference>
<feature type="transmembrane region" description="Helical" evidence="1">
    <location>
        <begin position="42"/>
        <end position="65"/>
    </location>
</feature>
<evidence type="ECO:0000313" key="3">
    <source>
        <dbReference type="EMBL" id="NUI81720.1"/>
    </source>
</evidence>
<keyword evidence="3" id="KW-0645">Protease</keyword>
<reference evidence="3 4" key="1">
    <citation type="submission" date="2020-06" db="EMBL/GenBank/DDBJ databases">
        <title>Staphylococcus borealis sp. nov. -A novel member of the Staphylococcaceae family isolated from skin and blood in humans.</title>
        <authorList>
            <person name="Pain M."/>
            <person name="Wolden R."/>
            <person name="Jaen-Luchoro D."/>
            <person name="Salva-Serra F."/>
            <person name="Iglesias B.P."/>
            <person name="Karlsson R."/>
            <person name="Klingenberg C."/>
            <person name="Cavanagh J.P."/>
        </authorList>
    </citation>
    <scope>NUCLEOTIDE SEQUENCE [LARGE SCALE GENOMIC DNA]</scope>
    <source>
        <strain evidence="3 4">58-22</strain>
    </source>
</reference>
<feature type="transmembrane region" description="Helical" evidence="1">
    <location>
        <begin position="71"/>
        <end position="92"/>
    </location>
</feature>
<feature type="transmembrane region" description="Helical" evidence="1">
    <location>
        <begin position="221"/>
        <end position="238"/>
    </location>
</feature>
<dbReference type="PANTHER" id="PTHR36435">
    <property type="entry name" value="SLR1288 PROTEIN"/>
    <property type="match status" value="1"/>
</dbReference>
<keyword evidence="1" id="KW-0472">Membrane</keyword>